<evidence type="ECO:0000256" key="6">
    <source>
        <dbReference type="ARBA" id="ARBA00023015"/>
    </source>
</evidence>
<dbReference type="PROSITE" id="PS50808">
    <property type="entry name" value="ZF_BED"/>
    <property type="match status" value="1"/>
</dbReference>
<keyword evidence="3" id="KW-0479">Metal-binding</keyword>
<feature type="region of interest" description="Disordered" evidence="11">
    <location>
        <begin position="534"/>
        <end position="555"/>
    </location>
</feature>
<evidence type="ECO:0000256" key="4">
    <source>
        <dbReference type="ARBA" id="ARBA00022771"/>
    </source>
</evidence>
<evidence type="ECO:0000256" key="1">
    <source>
        <dbReference type="ARBA" id="ARBA00004123"/>
    </source>
</evidence>
<evidence type="ECO:0000256" key="7">
    <source>
        <dbReference type="ARBA" id="ARBA00023125"/>
    </source>
</evidence>
<dbReference type="Pfam" id="PF14372">
    <property type="entry name" value="hAT-like_RNase-H"/>
    <property type="match status" value="1"/>
</dbReference>
<evidence type="ECO:0000256" key="2">
    <source>
        <dbReference type="ARBA" id="ARBA00011738"/>
    </source>
</evidence>
<dbReference type="InterPro" id="IPR012337">
    <property type="entry name" value="RNaseH-like_sf"/>
</dbReference>
<comment type="subunit">
    <text evidence="2">Homodimer.</text>
</comment>
<evidence type="ECO:0000256" key="11">
    <source>
        <dbReference type="SAM" id="MobiDB-lite"/>
    </source>
</evidence>
<dbReference type="InterPro" id="IPR025525">
    <property type="entry name" value="hAT-like_transposase_RNase-H"/>
</dbReference>
<evidence type="ECO:0000256" key="9">
    <source>
        <dbReference type="ARBA" id="ARBA00023242"/>
    </source>
</evidence>
<sequence>MDQQTPQQNNPYESISSSIPTFDSFSSQQNMTIEDETIDVETLGNEDKKRKRKAPTRKPKAECWKYFDQKFENDEDGVLIKMAYCKWCPAVFKADSQRHGTRHLNNHYPNCESNPDVEKLKKQKKLAFKKSIGEKDEGGTSSGTLETWKYDEKVIKESLIRLIVLAELPFKFVEHPAFIKFSSDMQPRFNILSRFKIVRDVSKFYLEERKSLFSFLSKDSTTVHLTTDTWTSSCKRMNFMVLTAHFIDDFNNSCFARDLEETPKGADFEVCKKVVQFLEKFKETTELVSNTVDNIASNDKAIEYLVEKLQPSNEMLLTLRKVFENAKTDSKKFLVSECPTRWNSTHDMLKTAIELKDAFFDYDFNNSCFARDLEETPKRADFEVCRKVVQFLEKFKETTELVSNVSSPVAHLWFGEVLDIDKHLREWQANGSFKNMIGDMRKKYDKYWGDYKKINHYMYFAVILDPTMKSEIVKYGFKHLIENGCMPMDQDEEDSQETPFQFLTPDELCDKCVEKVEKDMGLLFAMYKEKYSTTTSSDLPRPMSSKSGSSKSRRGNAFLNSFKDKLGNKSSGGEDELRKYLKEPRLELEDDEDFDILTWWKLNSPRFPIVSRMAKDILCIQVSTVASESAFSASGRVLDPYRNSLAPNIVEALVCTQDWIRTSSRNITMDTLEDLMKDDELAKEIQEGLDKQKGEQGQGREKNVQA</sequence>
<reference evidence="13" key="2">
    <citation type="submission" date="2022-01" db="EMBL/GenBank/DDBJ databases">
        <authorList>
            <person name="Yamashiro T."/>
            <person name="Shiraishi A."/>
            <person name="Satake H."/>
            <person name="Nakayama K."/>
        </authorList>
    </citation>
    <scope>NUCLEOTIDE SEQUENCE</scope>
</reference>
<keyword evidence="8" id="KW-0804">Transcription</keyword>
<comment type="subcellular location">
    <subcellularLocation>
        <location evidence="1">Nucleus</location>
    </subcellularLocation>
</comment>
<feature type="region of interest" description="Disordered" evidence="11">
    <location>
        <begin position="1"/>
        <end position="55"/>
    </location>
</feature>
<dbReference type="InterPro" id="IPR003656">
    <property type="entry name" value="Znf_BED"/>
</dbReference>
<feature type="compositionally biased region" description="Low complexity" evidence="11">
    <location>
        <begin position="14"/>
        <end position="27"/>
    </location>
</feature>
<dbReference type="PANTHER" id="PTHR46481:SF7">
    <property type="entry name" value="ZINC FINGER BED DOMAIN-CONTAINING PROTEIN RICESLEEPER 2-LIKE"/>
    <property type="match status" value="1"/>
</dbReference>
<keyword evidence="7" id="KW-0238">DNA-binding</keyword>
<keyword evidence="4 10" id="KW-0863">Zinc-finger</keyword>
<dbReference type="Pfam" id="PF05699">
    <property type="entry name" value="Dimer_Tnp_hAT"/>
    <property type="match status" value="1"/>
</dbReference>
<name>A0ABQ5IBQ6_9ASTR</name>
<organism evidence="13 14">
    <name type="scientific">Tanacetum coccineum</name>
    <dbReference type="NCBI Taxonomy" id="301880"/>
    <lineage>
        <taxon>Eukaryota</taxon>
        <taxon>Viridiplantae</taxon>
        <taxon>Streptophyta</taxon>
        <taxon>Embryophyta</taxon>
        <taxon>Tracheophyta</taxon>
        <taxon>Spermatophyta</taxon>
        <taxon>Magnoliopsida</taxon>
        <taxon>eudicotyledons</taxon>
        <taxon>Gunneridae</taxon>
        <taxon>Pentapetalae</taxon>
        <taxon>asterids</taxon>
        <taxon>campanulids</taxon>
        <taxon>Asterales</taxon>
        <taxon>Asteraceae</taxon>
        <taxon>Asteroideae</taxon>
        <taxon>Anthemideae</taxon>
        <taxon>Anthemidinae</taxon>
        <taxon>Tanacetum</taxon>
    </lineage>
</organism>
<dbReference type="SUPFAM" id="SSF57667">
    <property type="entry name" value="beta-beta-alpha zinc fingers"/>
    <property type="match status" value="1"/>
</dbReference>
<keyword evidence="6" id="KW-0805">Transcription regulation</keyword>
<evidence type="ECO:0000256" key="8">
    <source>
        <dbReference type="ARBA" id="ARBA00023163"/>
    </source>
</evidence>
<dbReference type="EMBL" id="BQNB010020515">
    <property type="protein sequence ID" value="GJT96803.1"/>
    <property type="molecule type" value="Genomic_DNA"/>
</dbReference>
<dbReference type="SMART" id="SM00614">
    <property type="entry name" value="ZnF_BED"/>
    <property type="match status" value="1"/>
</dbReference>
<dbReference type="InterPro" id="IPR036236">
    <property type="entry name" value="Znf_C2H2_sf"/>
</dbReference>
<evidence type="ECO:0000256" key="10">
    <source>
        <dbReference type="PROSITE-ProRule" id="PRU00027"/>
    </source>
</evidence>
<evidence type="ECO:0000256" key="5">
    <source>
        <dbReference type="ARBA" id="ARBA00022833"/>
    </source>
</evidence>
<keyword evidence="14" id="KW-1185">Reference proteome</keyword>
<accession>A0ABQ5IBQ6</accession>
<evidence type="ECO:0000313" key="13">
    <source>
        <dbReference type="EMBL" id="GJT96803.1"/>
    </source>
</evidence>
<protein>
    <submittedName>
        <fullName evidence="13">Zinc finger BED domain-containing protein RICESLEEPER 2</fullName>
    </submittedName>
</protein>
<evidence type="ECO:0000256" key="3">
    <source>
        <dbReference type="ARBA" id="ARBA00022723"/>
    </source>
</evidence>
<comment type="caution">
    <text evidence="13">The sequence shown here is derived from an EMBL/GenBank/DDBJ whole genome shotgun (WGS) entry which is preliminary data.</text>
</comment>
<proteinExistence type="predicted"/>
<dbReference type="InterPro" id="IPR052035">
    <property type="entry name" value="ZnF_BED_domain_contain"/>
</dbReference>
<reference evidence="13" key="1">
    <citation type="journal article" date="2022" name="Int. J. Mol. Sci.">
        <title>Draft Genome of Tanacetum Coccineum: Genomic Comparison of Closely Related Tanacetum-Family Plants.</title>
        <authorList>
            <person name="Yamashiro T."/>
            <person name="Shiraishi A."/>
            <person name="Nakayama K."/>
            <person name="Satake H."/>
        </authorList>
    </citation>
    <scope>NUCLEOTIDE SEQUENCE</scope>
</reference>
<gene>
    <name evidence="13" type="ORF">Tco_1092321</name>
</gene>
<feature type="domain" description="BED-type" evidence="12">
    <location>
        <begin position="58"/>
        <end position="131"/>
    </location>
</feature>
<evidence type="ECO:0000259" key="12">
    <source>
        <dbReference type="PROSITE" id="PS50808"/>
    </source>
</evidence>
<dbReference type="Proteomes" id="UP001151760">
    <property type="component" value="Unassembled WGS sequence"/>
</dbReference>
<evidence type="ECO:0000313" key="14">
    <source>
        <dbReference type="Proteomes" id="UP001151760"/>
    </source>
</evidence>
<dbReference type="SUPFAM" id="SSF53098">
    <property type="entry name" value="Ribonuclease H-like"/>
    <property type="match status" value="1"/>
</dbReference>
<dbReference type="InterPro" id="IPR008906">
    <property type="entry name" value="HATC_C_dom"/>
</dbReference>
<keyword evidence="5" id="KW-0862">Zinc</keyword>
<dbReference type="PANTHER" id="PTHR46481">
    <property type="entry name" value="ZINC FINGER BED DOMAIN-CONTAINING PROTEIN 4"/>
    <property type="match status" value="1"/>
</dbReference>
<keyword evidence="9" id="KW-0539">Nucleus</keyword>
<feature type="region of interest" description="Disordered" evidence="11">
    <location>
        <begin position="684"/>
        <end position="706"/>
    </location>
</feature>
<feature type="compositionally biased region" description="Polar residues" evidence="11">
    <location>
        <begin position="1"/>
        <end position="13"/>
    </location>
</feature>